<gene>
    <name evidence="7" type="ORF">MKQ68_08435</name>
</gene>
<feature type="domain" description="RNA polymerase sigma factor 70 region 4 type 2" evidence="6">
    <location>
        <begin position="116"/>
        <end position="164"/>
    </location>
</feature>
<dbReference type="Gene3D" id="1.10.10.10">
    <property type="entry name" value="Winged helix-like DNA-binding domain superfamily/Winged helix DNA-binding domain"/>
    <property type="match status" value="1"/>
</dbReference>
<dbReference type="Gene3D" id="1.10.1740.10">
    <property type="match status" value="1"/>
</dbReference>
<dbReference type="Pfam" id="PF08281">
    <property type="entry name" value="Sigma70_r4_2"/>
    <property type="match status" value="1"/>
</dbReference>
<proteinExistence type="inferred from homology"/>
<dbReference type="Pfam" id="PF04542">
    <property type="entry name" value="Sigma70_r2"/>
    <property type="match status" value="1"/>
</dbReference>
<accession>A0ABY6J967</accession>
<keyword evidence="4" id="KW-0804">Transcription</keyword>
<evidence type="ECO:0000259" key="6">
    <source>
        <dbReference type="Pfam" id="PF08281"/>
    </source>
</evidence>
<organism evidence="7 8">
    <name type="scientific">Chitinophaga horti</name>
    <dbReference type="NCBI Taxonomy" id="2920382"/>
    <lineage>
        <taxon>Bacteria</taxon>
        <taxon>Pseudomonadati</taxon>
        <taxon>Bacteroidota</taxon>
        <taxon>Chitinophagia</taxon>
        <taxon>Chitinophagales</taxon>
        <taxon>Chitinophagaceae</taxon>
        <taxon>Chitinophaga</taxon>
    </lineage>
</organism>
<evidence type="ECO:0000256" key="3">
    <source>
        <dbReference type="ARBA" id="ARBA00023082"/>
    </source>
</evidence>
<dbReference type="PANTHER" id="PTHR43133:SF46">
    <property type="entry name" value="RNA POLYMERASE SIGMA-70 FACTOR ECF SUBFAMILY"/>
    <property type="match status" value="1"/>
</dbReference>
<dbReference type="InterPro" id="IPR014284">
    <property type="entry name" value="RNA_pol_sigma-70_dom"/>
</dbReference>
<protein>
    <submittedName>
        <fullName evidence="7">Sigma-70 family RNA polymerase sigma factor</fullName>
    </submittedName>
</protein>
<keyword evidence="2" id="KW-0805">Transcription regulation</keyword>
<sequence length="173" mass="20439">MDLLNRLRSGDELAFKTIFDTYWQSVYNVLLKYTASEADAEELTQDIFYSLWQRREELCLQSELSHYLHGSAKLKAFQHLRNQHRSQQRINRIPTPVETLETRQPMAYKELELGFSQAIDELPEPGKEIFLLSQSERLSQKEIAEKTGRSVQMVKYYVSNARHQLKEKLKHHL</sequence>
<keyword evidence="3" id="KW-0731">Sigma factor</keyword>
<evidence type="ECO:0000256" key="4">
    <source>
        <dbReference type="ARBA" id="ARBA00023163"/>
    </source>
</evidence>
<evidence type="ECO:0000256" key="1">
    <source>
        <dbReference type="ARBA" id="ARBA00010641"/>
    </source>
</evidence>
<dbReference type="InterPro" id="IPR039425">
    <property type="entry name" value="RNA_pol_sigma-70-like"/>
</dbReference>
<dbReference type="InterPro" id="IPR013249">
    <property type="entry name" value="RNA_pol_sigma70_r4_t2"/>
</dbReference>
<reference evidence="7" key="1">
    <citation type="submission" date="2022-10" db="EMBL/GenBank/DDBJ databases">
        <title>Chitinophaga sp. nov., isolated from soil.</title>
        <authorList>
            <person name="Jeon C.O."/>
        </authorList>
    </citation>
    <scope>NUCLEOTIDE SEQUENCE</scope>
    <source>
        <strain evidence="7">R8</strain>
    </source>
</reference>
<dbReference type="SUPFAM" id="SSF88659">
    <property type="entry name" value="Sigma3 and sigma4 domains of RNA polymerase sigma factors"/>
    <property type="match status" value="1"/>
</dbReference>
<dbReference type="InterPro" id="IPR036388">
    <property type="entry name" value="WH-like_DNA-bd_sf"/>
</dbReference>
<dbReference type="NCBIfam" id="TIGR02937">
    <property type="entry name" value="sigma70-ECF"/>
    <property type="match status" value="1"/>
</dbReference>
<dbReference type="RefSeq" id="WP_264282907.1">
    <property type="nucleotide sequence ID" value="NZ_CP107006.1"/>
</dbReference>
<comment type="similarity">
    <text evidence="1">Belongs to the sigma-70 factor family. ECF subfamily.</text>
</comment>
<name>A0ABY6J967_9BACT</name>
<dbReference type="PANTHER" id="PTHR43133">
    <property type="entry name" value="RNA POLYMERASE ECF-TYPE SIGMA FACTO"/>
    <property type="match status" value="1"/>
</dbReference>
<evidence type="ECO:0000313" key="7">
    <source>
        <dbReference type="EMBL" id="UYQ95122.1"/>
    </source>
</evidence>
<evidence type="ECO:0000313" key="8">
    <source>
        <dbReference type="Proteomes" id="UP001162741"/>
    </source>
</evidence>
<dbReference type="InterPro" id="IPR007627">
    <property type="entry name" value="RNA_pol_sigma70_r2"/>
</dbReference>
<dbReference type="EMBL" id="CP107006">
    <property type="protein sequence ID" value="UYQ95122.1"/>
    <property type="molecule type" value="Genomic_DNA"/>
</dbReference>
<dbReference type="InterPro" id="IPR013324">
    <property type="entry name" value="RNA_pol_sigma_r3/r4-like"/>
</dbReference>
<evidence type="ECO:0000256" key="2">
    <source>
        <dbReference type="ARBA" id="ARBA00023015"/>
    </source>
</evidence>
<dbReference type="SUPFAM" id="SSF88946">
    <property type="entry name" value="Sigma2 domain of RNA polymerase sigma factors"/>
    <property type="match status" value="1"/>
</dbReference>
<feature type="domain" description="RNA polymerase sigma-70 region 2" evidence="5">
    <location>
        <begin position="19"/>
        <end position="85"/>
    </location>
</feature>
<keyword evidence="8" id="KW-1185">Reference proteome</keyword>
<evidence type="ECO:0000259" key="5">
    <source>
        <dbReference type="Pfam" id="PF04542"/>
    </source>
</evidence>
<dbReference type="InterPro" id="IPR013325">
    <property type="entry name" value="RNA_pol_sigma_r2"/>
</dbReference>
<dbReference type="Proteomes" id="UP001162741">
    <property type="component" value="Chromosome"/>
</dbReference>